<sequence>MLASRARRESASVAGGPARLPERQIPNAPERSAHRSPEFESIITRSGPRSGNSGGPSRWSAAALQEAPGEFPGAFMWRLWEGKGKARTGDAGRANSPELSVTEV</sequence>
<protein>
    <submittedName>
        <fullName evidence="2">Uncharacterized protein</fullName>
    </submittedName>
</protein>
<gene>
    <name evidence="2" type="ORF">GCM10010315_49700</name>
</gene>
<dbReference type="Proteomes" id="UP001500886">
    <property type="component" value="Unassembled WGS sequence"/>
</dbReference>
<comment type="caution">
    <text evidence="2">The sequence shown here is derived from an EMBL/GenBank/DDBJ whole genome shotgun (WGS) entry which is preliminary data.</text>
</comment>
<feature type="region of interest" description="Disordered" evidence="1">
    <location>
        <begin position="1"/>
        <end position="61"/>
    </location>
</feature>
<feature type="compositionally biased region" description="Low complexity" evidence="1">
    <location>
        <begin position="45"/>
        <end position="58"/>
    </location>
</feature>
<dbReference type="EMBL" id="BAAASL010000021">
    <property type="protein sequence ID" value="GAA2723077.1"/>
    <property type="molecule type" value="Genomic_DNA"/>
</dbReference>
<name>A0ABP6GKP4_9ACTN</name>
<feature type="region of interest" description="Disordered" evidence="1">
    <location>
        <begin position="85"/>
        <end position="104"/>
    </location>
</feature>
<evidence type="ECO:0000313" key="2">
    <source>
        <dbReference type="EMBL" id="GAA2723077.1"/>
    </source>
</evidence>
<organism evidence="2 3">
    <name type="scientific">Streptomyces luteosporeus</name>
    <dbReference type="NCBI Taxonomy" id="173856"/>
    <lineage>
        <taxon>Bacteria</taxon>
        <taxon>Bacillati</taxon>
        <taxon>Actinomycetota</taxon>
        <taxon>Actinomycetes</taxon>
        <taxon>Kitasatosporales</taxon>
        <taxon>Streptomycetaceae</taxon>
        <taxon>Streptomyces</taxon>
    </lineage>
</organism>
<accession>A0ABP6GKP4</accession>
<proteinExistence type="predicted"/>
<evidence type="ECO:0000313" key="3">
    <source>
        <dbReference type="Proteomes" id="UP001500886"/>
    </source>
</evidence>
<reference evidence="3" key="1">
    <citation type="journal article" date="2019" name="Int. J. Syst. Evol. Microbiol.">
        <title>The Global Catalogue of Microorganisms (GCM) 10K type strain sequencing project: providing services to taxonomists for standard genome sequencing and annotation.</title>
        <authorList>
            <consortium name="The Broad Institute Genomics Platform"/>
            <consortium name="The Broad Institute Genome Sequencing Center for Infectious Disease"/>
            <person name="Wu L."/>
            <person name="Ma J."/>
        </authorList>
    </citation>
    <scope>NUCLEOTIDE SEQUENCE [LARGE SCALE GENOMIC DNA]</scope>
    <source>
        <strain evidence="3">JCM 4542</strain>
    </source>
</reference>
<evidence type="ECO:0000256" key="1">
    <source>
        <dbReference type="SAM" id="MobiDB-lite"/>
    </source>
</evidence>
<keyword evidence="3" id="KW-1185">Reference proteome</keyword>
<feature type="compositionally biased region" description="Basic and acidic residues" evidence="1">
    <location>
        <begin position="1"/>
        <end position="10"/>
    </location>
</feature>